<accession>A0A0Q0DYP3</accession>
<dbReference type="Proteomes" id="UP000050266">
    <property type="component" value="Unassembled WGS sequence"/>
</dbReference>
<dbReference type="RefSeq" id="WP_057434208.1">
    <property type="nucleotide sequence ID" value="NZ_LIHQ01000113.1"/>
</dbReference>
<comment type="caution">
    <text evidence="1">The sequence shown here is derived from an EMBL/GenBank/DDBJ whole genome shotgun (WGS) entry which is preliminary data.</text>
</comment>
<dbReference type="OrthoDB" id="7007583at2"/>
<sequence length="323" mass="35884">MCKFKKLTTLFTTTSILIFTLLASIDSGANDMPTQKKQFYFGRYTFEVATDGLNIWSAYKLIGKEIKLVGKNGKKDLTTKISSTIEEINKLHKVGYPGYDRTIELDGGGAIVVSKSNTYDIDIFYLTKKNTLYKQSVEAIPLQELDKAVALAKEINALITYRNPAERPPNGTFAIEAGYMNLPLNEFEEQVSIGLPVSSVPGINLTFDTQLIGEPEPGLITRYEQRTSGGVSTLLNSILSNSSVLRKSKKTVAGLPFEELLLKTSVDGRTLYSFRLEYPGTSESSMEPYTVIEMSTLDKGLGFQNDSDAMRFWDELVASLKRI</sequence>
<proteinExistence type="predicted"/>
<dbReference type="AlphaFoldDB" id="A0A0Q0DYP3"/>
<name>A0A0Q0DYP3_PSEA0</name>
<dbReference type="PATRIC" id="fig|251720.4.peg.5440"/>
<evidence type="ECO:0000313" key="2">
    <source>
        <dbReference type="Proteomes" id="UP000050266"/>
    </source>
</evidence>
<reference evidence="1 2" key="1">
    <citation type="submission" date="2015-09" db="EMBL/GenBank/DDBJ databases">
        <title>Genome announcement of multiple Pseudomonas syringae strains.</title>
        <authorList>
            <person name="Thakur S."/>
            <person name="Wang P.W."/>
            <person name="Gong Y."/>
            <person name="Weir B.S."/>
            <person name="Guttman D.S."/>
        </authorList>
    </citation>
    <scope>NUCLEOTIDE SEQUENCE [LARGE SCALE GENOMIC DNA]</scope>
    <source>
        <strain evidence="1 2">ICMP3962</strain>
    </source>
</reference>
<dbReference type="Pfam" id="PF18426">
    <property type="entry name" value="Tli4_C"/>
    <property type="match status" value="1"/>
</dbReference>
<evidence type="ECO:0000313" key="1">
    <source>
        <dbReference type="EMBL" id="KPZ06244.1"/>
    </source>
</evidence>
<dbReference type="InterPro" id="IPR041290">
    <property type="entry name" value="Tli4_C"/>
</dbReference>
<dbReference type="EMBL" id="LJRQ01000425">
    <property type="protein sequence ID" value="KPZ06244.1"/>
    <property type="molecule type" value="Genomic_DNA"/>
</dbReference>
<gene>
    <name evidence="1" type="ORF">ALO41_03899</name>
</gene>
<organism evidence="1 2">
    <name type="scientific">Pseudomonas amygdali pv. ulmi</name>
    <dbReference type="NCBI Taxonomy" id="251720"/>
    <lineage>
        <taxon>Bacteria</taxon>
        <taxon>Pseudomonadati</taxon>
        <taxon>Pseudomonadota</taxon>
        <taxon>Gammaproteobacteria</taxon>
        <taxon>Pseudomonadales</taxon>
        <taxon>Pseudomonadaceae</taxon>
        <taxon>Pseudomonas</taxon>
        <taxon>Pseudomonas amygdali</taxon>
    </lineage>
</organism>
<protein>
    <submittedName>
        <fullName evidence="1">Uncharacterized protein</fullName>
    </submittedName>
</protein>